<dbReference type="Gene3D" id="3.40.50.12780">
    <property type="entry name" value="N-terminal domain of ligase-like"/>
    <property type="match status" value="1"/>
</dbReference>
<proteinExistence type="predicted"/>
<evidence type="ECO:0000256" key="1">
    <source>
        <dbReference type="ARBA" id="ARBA00013275"/>
    </source>
</evidence>
<accession>A0ABV7F313</accession>
<keyword evidence="4" id="KW-1185">Reference proteome</keyword>
<protein>
    <recommendedName>
        <fullName evidence="1">acetate--CoA ligase</fullName>
        <ecNumber evidence="1">6.2.1.1</ecNumber>
    </recommendedName>
</protein>
<comment type="caution">
    <text evidence="3">The sequence shown here is derived from an EMBL/GenBank/DDBJ whole genome shotgun (WGS) entry which is preliminary data.</text>
</comment>
<dbReference type="PANTHER" id="PTHR24095:SF14">
    <property type="entry name" value="ACETYL-COENZYME A SYNTHETASE 1"/>
    <property type="match status" value="1"/>
</dbReference>
<gene>
    <name evidence="3" type="ORF">ACFOFO_12025</name>
</gene>
<dbReference type="InterPro" id="IPR042099">
    <property type="entry name" value="ANL_N_sf"/>
</dbReference>
<reference evidence="4" key="1">
    <citation type="journal article" date="2019" name="Int. J. Syst. Evol. Microbiol.">
        <title>The Global Catalogue of Microorganisms (GCM) 10K type strain sequencing project: providing services to taxonomists for standard genome sequencing and annotation.</title>
        <authorList>
            <consortium name="The Broad Institute Genomics Platform"/>
            <consortium name="The Broad Institute Genome Sequencing Center for Infectious Disease"/>
            <person name="Wu L."/>
            <person name="Ma J."/>
        </authorList>
    </citation>
    <scope>NUCLEOTIDE SEQUENCE [LARGE SCALE GENOMIC DNA]</scope>
    <source>
        <strain evidence="4">KCTC 42986</strain>
    </source>
</reference>
<evidence type="ECO:0000313" key="3">
    <source>
        <dbReference type="EMBL" id="MFC3108681.1"/>
    </source>
</evidence>
<feature type="non-terminal residue" evidence="3">
    <location>
        <position position="1"/>
    </location>
</feature>
<dbReference type="InterPro" id="IPR045851">
    <property type="entry name" value="AMP-bd_C_sf"/>
</dbReference>
<dbReference type="EMBL" id="JBHRTP010000035">
    <property type="protein sequence ID" value="MFC3108681.1"/>
    <property type="molecule type" value="Genomic_DNA"/>
</dbReference>
<dbReference type="Pfam" id="PF13193">
    <property type="entry name" value="AMP-binding_C"/>
    <property type="match status" value="1"/>
</dbReference>
<dbReference type="Proteomes" id="UP001595530">
    <property type="component" value="Unassembled WGS sequence"/>
</dbReference>
<name>A0ABV7F313_9BURK</name>
<evidence type="ECO:0000259" key="2">
    <source>
        <dbReference type="Pfam" id="PF13193"/>
    </source>
</evidence>
<dbReference type="EC" id="6.2.1.1" evidence="1"/>
<evidence type="ECO:0000313" key="4">
    <source>
        <dbReference type="Proteomes" id="UP001595530"/>
    </source>
</evidence>
<organism evidence="3 4">
    <name type="scientific">Undibacterium arcticum</name>
    <dbReference type="NCBI Taxonomy" id="1762892"/>
    <lineage>
        <taxon>Bacteria</taxon>
        <taxon>Pseudomonadati</taxon>
        <taxon>Pseudomonadota</taxon>
        <taxon>Betaproteobacteria</taxon>
        <taxon>Burkholderiales</taxon>
        <taxon>Oxalobacteraceae</taxon>
        <taxon>Undibacterium</taxon>
    </lineage>
</organism>
<sequence>MIRTIWGDPERYKKSYFPDELGGTTYLAGDGAIRNKDTGYFTITGRIDDVLNVSGHRMGTMEIESALVAHPLVAEAAVVGKPDDTTGESICAFVVLKRTRPIGDEAKQIAKELRDWVAKEIGPIAKPKELRFGDNLPKTRSGKIMRRLLRVLARNEEITQDVSTLENPAILEQLKQAL</sequence>
<feature type="domain" description="AMP-binding enzyme C-terminal" evidence="2">
    <location>
        <begin position="62"/>
        <end position="143"/>
    </location>
</feature>
<dbReference type="SUPFAM" id="SSF56801">
    <property type="entry name" value="Acetyl-CoA synthetase-like"/>
    <property type="match status" value="1"/>
</dbReference>
<dbReference type="PANTHER" id="PTHR24095">
    <property type="entry name" value="ACETYL-COENZYME A SYNTHETASE"/>
    <property type="match status" value="1"/>
</dbReference>
<dbReference type="Gene3D" id="3.30.300.30">
    <property type="match status" value="1"/>
</dbReference>
<dbReference type="InterPro" id="IPR025110">
    <property type="entry name" value="AMP-bd_C"/>
</dbReference>